<organism evidence="3">
    <name type="scientific">Naegleria gruberi</name>
    <name type="common">Amoeba</name>
    <dbReference type="NCBI Taxonomy" id="5762"/>
    <lineage>
        <taxon>Eukaryota</taxon>
        <taxon>Discoba</taxon>
        <taxon>Heterolobosea</taxon>
        <taxon>Tetramitia</taxon>
        <taxon>Eutetramitia</taxon>
        <taxon>Vahlkampfiidae</taxon>
        <taxon>Naegleria</taxon>
    </lineage>
</organism>
<accession>D2VB05</accession>
<evidence type="ECO:0000256" key="1">
    <source>
        <dbReference type="SAM" id="MobiDB-lite"/>
    </source>
</evidence>
<dbReference type="InParanoid" id="D2VB05"/>
<name>D2VB05_NAEGR</name>
<dbReference type="KEGG" id="ngr:NAEGRDRAFT_66043"/>
<dbReference type="EMBL" id="GG738860">
    <property type="protein sequence ID" value="EFC46037.1"/>
    <property type="molecule type" value="Genomic_DNA"/>
</dbReference>
<gene>
    <name evidence="2" type="ORF">NAEGRDRAFT_66043</name>
</gene>
<dbReference type="GeneID" id="8848496"/>
<proteinExistence type="predicted"/>
<feature type="region of interest" description="Disordered" evidence="1">
    <location>
        <begin position="141"/>
        <end position="183"/>
    </location>
</feature>
<feature type="compositionally biased region" description="Acidic residues" evidence="1">
    <location>
        <begin position="157"/>
        <end position="183"/>
    </location>
</feature>
<feature type="compositionally biased region" description="Basic and acidic residues" evidence="1">
    <location>
        <begin position="141"/>
        <end position="156"/>
    </location>
</feature>
<dbReference type="AlphaFoldDB" id="D2VB05"/>
<protein>
    <submittedName>
        <fullName evidence="2">Predicted protein</fullName>
    </submittedName>
</protein>
<keyword evidence="3" id="KW-1185">Reference proteome</keyword>
<dbReference type="Proteomes" id="UP000006671">
    <property type="component" value="Unassembled WGS sequence"/>
</dbReference>
<dbReference type="RefSeq" id="XP_002678781.1">
    <property type="nucleotide sequence ID" value="XM_002678735.1"/>
</dbReference>
<evidence type="ECO:0000313" key="3">
    <source>
        <dbReference type="Proteomes" id="UP000006671"/>
    </source>
</evidence>
<dbReference type="VEuPathDB" id="AmoebaDB:NAEGRDRAFT_66043"/>
<sequence>MGLSFDTFPIVDDDNTLFEFPPPFNIVFELLLIITLDSESIIAILSVLFELFIADCVQFLFTSNSPCKYLNKLFTRLTLGFEIFLGGVLGDRLPLLFIKLDDKSLEFIEFDDEELFNDGGATWKGFDFFRLGELSPCRSVSDDRLFPSDDNNKDGTEELEFDSNADSDDEDIDGDENIISEED</sequence>
<reference evidence="2 3" key="1">
    <citation type="journal article" date="2010" name="Cell">
        <title>The genome of Naegleria gruberi illuminates early eukaryotic versatility.</title>
        <authorList>
            <person name="Fritz-Laylin L.K."/>
            <person name="Prochnik S.E."/>
            <person name="Ginger M.L."/>
            <person name="Dacks J.B."/>
            <person name="Carpenter M.L."/>
            <person name="Field M.C."/>
            <person name="Kuo A."/>
            <person name="Paredez A."/>
            <person name="Chapman J."/>
            <person name="Pham J."/>
            <person name="Shu S."/>
            <person name="Neupane R."/>
            <person name="Cipriano M."/>
            <person name="Mancuso J."/>
            <person name="Tu H."/>
            <person name="Salamov A."/>
            <person name="Lindquist E."/>
            <person name="Shapiro H."/>
            <person name="Lucas S."/>
            <person name="Grigoriev I.V."/>
            <person name="Cande W.Z."/>
            <person name="Fulton C."/>
            <person name="Rokhsar D.S."/>
            <person name="Dawson S.C."/>
        </authorList>
    </citation>
    <scope>NUCLEOTIDE SEQUENCE [LARGE SCALE GENOMIC DNA]</scope>
    <source>
        <strain evidence="2 3">NEG-M</strain>
    </source>
</reference>
<evidence type="ECO:0000313" key="2">
    <source>
        <dbReference type="EMBL" id="EFC46037.1"/>
    </source>
</evidence>